<feature type="transmembrane region" description="Helical" evidence="11">
    <location>
        <begin position="554"/>
        <end position="575"/>
    </location>
</feature>
<keyword evidence="8 11" id="KW-1133">Transmembrane helix</keyword>
<dbReference type="SUPFAM" id="SSF90123">
    <property type="entry name" value="ABC transporter transmembrane region"/>
    <property type="match status" value="2"/>
</dbReference>
<feature type="domain" description="ABC transporter" evidence="12">
    <location>
        <begin position="266"/>
        <end position="491"/>
    </location>
</feature>
<dbReference type="InParanoid" id="C7ZEQ4"/>
<keyword evidence="3" id="KW-0813">Transport</keyword>
<name>C7ZEQ4_FUSV7</name>
<feature type="transmembrane region" description="Helical" evidence="11">
    <location>
        <begin position="663"/>
        <end position="686"/>
    </location>
</feature>
<dbReference type="InterPro" id="IPR003439">
    <property type="entry name" value="ABC_transporter-like_ATP-bd"/>
</dbReference>
<feature type="transmembrane region" description="Helical" evidence="11">
    <location>
        <begin position="786"/>
        <end position="815"/>
    </location>
</feature>
<dbReference type="CDD" id="cd03244">
    <property type="entry name" value="ABCC_MRP_domain2"/>
    <property type="match status" value="1"/>
</dbReference>
<organism evidence="14 15">
    <name type="scientific">Fusarium vanettenii (strain ATCC MYA-4622 / CBS 123669 / FGSC 9596 / NRRL 45880 / 77-13-4)</name>
    <name type="common">Fusarium solani subsp. pisi</name>
    <dbReference type="NCBI Taxonomy" id="660122"/>
    <lineage>
        <taxon>Eukaryota</taxon>
        <taxon>Fungi</taxon>
        <taxon>Dikarya</taxon>
        <taxon>Ascomycota</taxon>
        <taxon>Pezizomycotina</taxon>
        <taxon>Sordariomycetes</taxon>
        <taxon>Hypocreomycetidae</taxon>
        <taxon>Hypocreales</taxon>
        <taxon>Nectriaceae</taxon>
        <taxon>Fusarium</taxon>
        <taxon>Fusarium solani species complex</taxon>
        <taxon>Fusarium vanettenii</taxon>
    </lineage>
</organism>
<dbReference type="HOGENOM" id="CLU_000604_27_1_1"/>
<evidence type="ECO:0000256" key="7">
    <source>
        <dbReference type="ARBA" id="ARBA00022840"/>
    </source>
</evidence>
<keyword evidence="5 11" id="KW-0812">Transmembrane</keyword>
<evidence type="ECO:0000259" key="13">
    <source>
        <dbReference type="PROSITE" id="PS50929"/>
    </source>
</evidence>
<dbReference type="PANTHER" id="PTHR24223:SF456">
    <property type="entry name" value="MULTIDRUG RESISTANCE-ASSOCIATED PROTEIN LETHAL(2)03659"/>
    <property type="match status" value="1"/>
</dbReference>
<feature type="transmembrane region" description="Helical" evidence="11">
    <location>
        <begin position="591"/>
        <end position="615"/>
    </location>
</feature>
<protein>
    <recommendedName>
        <fullName evidence="16">ABC transporter</fullName>
    </recommendedName>
</protein>
<feature type="transmembrane region" description="Helical" evidence="11">
    <location>
        <begin position="692"/>
        <end position="710"/>
    </location>
</feature>
<dbReference type="RefSeq" id="XP_003043173.1">
    <property type="nucleotide sequence ID" value="XM_003043127.1"/>
</dbReference>
<keyword evidence="15" id="KW-1185">Reference proteome</keyword>
<feature type="domain" description="ABC transporter" evidence="12">
    <location>
        <begin position="886"/>
        <end position="1123"/>
    </location>
</feature>
<dbReference type="InterPro" id="IPR017871">
    <property type="entry name" value="ABC_transporter-like_CS"/>
</dbReference>
<dbReference type="FunFam" id="3.40.50.300:FF:000163">
    <property type="entry name" value="Multidrug resistance-associated protein member 4"/>
    <property type="match status" value="1"/>
</dbReference>
<sequence length="1131" mass="123129">MAGVTDAHMRLLLRKIGVQVRSALTALLCDGCMSMAKDEDSAADPTVLIEVDSAKIFELIEQYHLIWMVPLQAIISIAALILLLGWQSVLAGFLSPLVALPLITSTTNHISRQMALVMQAKDSRIVLVTQVIKQVKQVKLGALQVLFQHRIDKQRAHELKKYKGVAFLNACMVFYVYVMPPALISITFGAAIFLGRGLPSNVVFPALAFCFNITRSTSLLPRLVMLYQAGQISFGRIKDFLLTSYDEPVIMSQSRILDERPVEFGMRGCNIGFPAFQGSDKVILQNCTIEATSNSLVVISGPVGCGKSTLIRSIIGEIKPHVGHVWVHGRIAYAPQTPFLVCGTVRENIVFGLPFDASFYGQVLDAASLRSDLARLPQGDATMLEGTGVALSGGQKSRIALARAVYSRREVVVLDDPLAAVDAKVRSHLISRVLGPQGILKDSLRIVTTSSEALMSCSDALYAIKDGRLSSAEQPPRVDQSGTDLEQSAMSEDLETIKSNVSTSVTAPDPDSDMESAPLLAPTTKTSQSTDVGGAPVQFDTYLRFLKLAKHGGWIVVLLTAGASKLLDILAVFFLKMSSDEFERQGHSLKLAYYSGCALLGGVLSAIFVLVAYYICVIPTSRSIHADLTRGILEAKFSFFDTVNIGDVLNRFTNDINKVDSSVCGGFISLVALCVTASASILVIVAATPLSILYLLPIGGIYMAIQSHYLHACRQLRRLENLARGPILNIANEIRVGAPVIMAFDQAASFKDQARDVIDHHIRVWVPFVCLDSWLILRLQLLSRCVYILVLGSTTAALTLSSIIQLLSAVLLLWLRTPASTLGLVMSYLIQITSQFNTFVQMRAALEADMTSVERIWSYAANTPENQPEDETVPSPSWPVDPTIAFKSYEASYKSGDRPCLRDLTFTIKVGEHVAVVGRTGAGKSSLVLALLRALEHDSNKGGSIAIDGVDIGSVNLTHLRKRITLLPQEPSIFGGTVRDNLDLEGTRTDEQLRGALDVCKMRQIFNIQPGQDPLDYYVSDSGRNLSGGQVQILALARAILAKSKIVILDEATAAMDASTSTVIHNVINHRFRSHTVITITHHIESALQYDKVLVMHDGRAAHYGAPKELLKDKHSILSKLVADSKNKVLS</sequence>
<dbReference type="GO" id="GO:0016887">
    <property type="term" value="F:ATP hydrolysis activity"/>
    <property type="evidence" value="ECO:0007669"/>
    <property type="project" value="InterPro"/>
</dbReference>
<feature type="transmembrane region" description="Helical" evidence="11">
    <location>
        <begin position="90"/>
        <end position="111"/>
    </location>
</feature>
<evidence type="ECO:0000256" key="8">
    <source>
        <dbReference type="ARBA" id="ARBA00022989"/>
    </source>
</evidence>
<dbReference type="SMART" id="SM00382">
    <property type="entry name" value="AAA"/>
    <property type="match status" value="2"/>
</dbReference>
<dbReference type="VEuPathDB" id="FungiDB:NECHADRAFT_51597"/>
<dbReference type="PANTHER" id="PTHR24223">
    <property type="entry name" value="ATP-BINDING CASSETTE SUB-FAMILY C"/>
    <property type="match status" value="1"/>
</dbReference>
<dbReference type="InterPro" id="IPR050173">
    <property type="entry name" value="ABC_transporter_C-like"/>
</dbReference>
<evidence type="ECO:0000313" key="15">
    <source>
        <dbReference type="Proteomes" id="UP000005206"/>
    </source>
</evidence>
<evidence type="ECO:0000256" key="2">
    <source>
        <dbReference type="ARBA" id="ARBA00009726"/>
    </source>
</evidence>
<dbReference type="EMBL" id="GG698922">
    <property type="protein sequence ID" value="EEU37460.1"/>
    <property type="molecule type" value="Genomic_DNA"/>
</dbReference>
<dbReference type="PROSITE" id="PS50893">
    <property type="entry name" value="ABC_TRANSPORTER_2"/>
    <property type="match status" value="2"/>
</dbReference>
<feature type="transmembrane region" description="Helical" evidence="11">
    <location>
        <begin position="65"/>
        <end position="84"/>
    </location>
</feature>
<keyword evidence="6" id="KW-0547">Nucleotide-binding</keyword>
<evidence type="ECO:0000313" key="14">
    <source>
        <dbReference type="EMBL" id="EEU37460.1"/>
    </source>
</evidence>
<feature type="domain" description="ABC transmembrane type-1" evidence="13">
    <location>
        <begin position="1"/>
        <end position="229"/>
    </location>
</feature>
<evidence type="ECO:0000256" key="3">
    <source>
        <dbReference type="ARBA" id="ARBA00022448"/>
    </source>
</evidence>
<dbReference type="InterPro" id="IPR036640">
    <property type="entry name" value="ABC1_TM_sf"/>
</dbReference>
<evidence type="ECO:0000256" key="10">
    <source>
        <dbReference type="SAM" id="MobiDB-lite"/>
    </source>
</evidence>
<dbReference type="OMA" id="SALCITT"/>
<keyword evidence="4" id="KW-1003">Cell membrane</keyword>
<dbReference type="GeneID" id="9665278"/>
<dbReference type="PROSITE" id="PS00211">
    <property type="entry name" value="ABC_TRANSPORTER_1"/>
    <property type="match status" value="1"/>
</dbReference>
<dbReference type="OrthoDB" id="6500128at2759"/>
<dbReference type="InterPro" id="IPR044726">
    <property type="entry name" value="ABCC_6TM_D2"/>
</dbReference>
<keyword evidence="9 11" id="KW-0472">Membrane</keyword>
<evidence type="ECO:0000256" key="4">
    <source>
        <dbReference type="ARBA" id="ARBA00022475"/>
    </source>
</evidence>
<feature type="region of interest" description="Disordered" evidence="10">
    <location>
        <begin position="500"/>
        <end position="529"/>
    </location>
</feature>
<evidence type="ECO:0000256" key="1">
    <source>
        <dbReference type="ARBA" id="ARBA00004651"/>
    </source>
</evidence>
<dbReference type="PROSITE" id="PS50929">
    <property type="entry name" value="ABC_TM1F"/>
    <property type="match status" value="2"/>
</dbReference>
<dbReference type="Gene3D" id="3.40.50.300">
    <property type="entry name" value="P-loop containing nucleotide triphosphate hydrolases"/>
    <property type="match status" value="2"/>
</dbReference>
<dbReference type="GO" id="GO:0005524">
    <property type="term" value="F:ATP binding"/>
    <property type="evidence" value="ECO:0007669"/>
    <property type="project" value="UniProtKB-KW"/>
</dbReference>
<dbReference type="Proteomes" id="UP000005206">
    <property type="component" value="Chromosome 11"/>
</dbReference>
<keyword evidence="7" id="KW-0067">ATP-binding</keyword>
<dbReference type="Pfam" id="PF00664">
    <property type="entry name" value="ABC_membrane"/>
    <property type="match status" value="2"/>
</dbReference>
<comment type="similarity">
    <text evidence="2">Belongs to the ABC transporter superfamily. ABCC family. Conjugate transporter (TC 3.A.1.208) subfamily.</text>
</comment>
<dbReference type="KEGG" id="nhe:NECHADRAFT_51597"/>
<dbReference type="Pfam" id="PF00005">
    <property type="entry name" value="ABC_tran"/>
    <property type="match status" value="2"/>
</dbReference>
<feature type="transmembrane region" description="Helical" evidence="11">
    <location>
        <begin position="165"/>
        <end position="194"/>
    </location>
</feature>
<evidence type="ECO:0000256" key="6">
    <source>
        <dbReference type="ARBA" id="ARBA00022741"/>
    </source>
</evidence>
<dbReference type="eggNOG" id="KOG0054">
    <property type="taxonomic scope" value="Eukaryota"/>
</dbReference>
<dbReference type="InterPro" id="IPR027417">
    <property type="entry name" value="P-loop_NTPase"/>
</dbReference>
<dbReference type="GO" id="GO:0005886">
    <property type="term" value="C:plasma membrane"/>
    <property type="evidence" value="ECO:0007669"/>
    <property type="project" value="UniProtKB-SubCell"/>
</dbReference>
<reference evidence="14 15" key="1">
    <citation type="journal article" date="2009" name="PLoS Genet.">
        <title>The genome of Nectria haematococca: contribution of supernumerary chromosomes to gene expansion.</title>
        <authorList>
            <person name="Coleman J.J."/>
            <person name="Rounsley S.D."/>
            <person name="Rodriguez-Carres M."/>
            <person name="Kuo A."/>
            <person name="Wasmann C.C."/>
            <person name="Grimwood J."/>
            <person name="Schmutz J."/>
            <person name="Taga M."/>
            <person name="White G.J."/>
            <person name="Zhou S."/>
            <person name="Schwartz D.C."/>
            <person name="Freitag M."/>
            <person name="Ma L.J."/>
            <person name="Danchin E.G."/>
            <person name="Henrissat B."/>
            <person name="Coutinho P.M."/>
            <person name="Nelson D.R."/>
            <person name="Straney D."/>
            <person name="Napoli C.A."/>
            <person name="Barker B.M."/>
            <person name="Gribskov M."/>
            <person name="Rep M."/>
            <person name="Kroken S."/>
            <person name="Molnar I."/>
            <person name="Rensing C."/>
            <person name="Kennell J.C."/>
            <person name="Zamora J."/>
            <person name="Farman M.L."/>
            <person name="Selker E.U."/>
            <person name="Salamov A."/>
            <person name="Shapiro H."/>
            <person name="Pangilinan J."/>
            <person name="Lindquist E."/>
            <person name="Lamers C."/>
            <person name="Grigoriev I.V."/>
            <person name="Geiser D.M."/>
            <person name="Covert S.F."/>
            <person name="Temporini E."/>
            <person name="Vanetten H.D."/>
        </authorList>
    </citation>
    <scope>NUCLEOTIDE SEQUENCE [LARGE SCALE GENOMIC DNA]</scope>
    <source>
        <strain evidence="15">ATCC MYA-4622 / CBS 123669 / FGSC 9596 / NRRL 45880 / 77-13-4</strain>
    </source>
</reference>
<feature type="domain" description="ABC transmembrane type-1" evidence="13">
    <location>
        <begin position="555"/>
        <end position="848"/>
    </location>
</feature>
<proteinExistence type="inferred from homology"/>
<dbReference type="CDD" id="cd18580">
    <property type="entry name" value="ABC_6TM_ABCC_D2"/>
    <property type="match status" value="1"/>
</dbReference>
<comment type="subcellular location">
    <subcellularLocation>
        <location evidence="1">Cell membrane</location>
        <topology evidence="1">Multi-pass membrane protein</topology>
    </subcellularLocation>
</comment>
<dbReference type="SUPFAM" id="SSF52540">
    <property type="entry name" value="P-loop containing nucleoside triphosphate hydrolases"/>
    <property type="match status" value="2"/>
</dbReference>
<dbReference type="AlphaFoldDB" id="C7ZEQ4"/>
<evidence type="ECO:0000259" key="12">
    <source>
        <dbReference type="PROSITE" id="PS50893"/>
    </source>
</evidence>
<dbReference type="GO" id="GO:0140359">
    <property type="term" value="F:ABC-type transporter activity"/>
    <property type="evidence" value="ECO:0007669"/>
    <property type="project" value="InterPro"/>
</dbReference>
<gene>
    <name evidence="14" type="ORF">NECHADRAFT_51597</name>
</gene>
<evidence type="ECO:0000256" key="9">
    <source>
        <dbReference type="ARBA" id="ARBA00023136"/>
    </source>
</evidence>
<dbReference type="InterPro" id="IPR003593">
    <property type="entry name" value="AAA+_ATPase"/>
</dbReference>
<evidence type="ECO:0000256" key="11">
    <source>
        <dbReference type="SAM" id="Phobius"/>
    </source>
</evidence>
<accession>C7ZEQ4</accession>
<dbReference type="InterPro" id="IPR011527">
    <property type="entry name" value="ABC1_TM_dom"/>
</dbReference>
<evidence type="ECO:0008006" key="16">
    <source>
        <dbReference type="Google" id="ProtNLM"/>
    </source>
</evidence>
<dbReference type="Gene3D" id="1.20.1560.10">
    <property type="entry name" value="ABC transporter type 1, transmembrane domain"/>
    <property type="match status" value="2"/>
</dbReference>
<evidence type="ECO:0000256" key="5">
    <source>
        <dbReference type="ARBA" id="ARBA00022692"/>
    </source>
</evidence>